<dbReference type="Gene3D" id="2.30.30.30">
    <property type="match status" value="1"/>
</dbReference>
<dbReference type="GO" id="GO:0003746">
    <property type="term" value="F:translation elongation factor activity"/>
    <property type="evidence" value="ECO:0007669"/>
    <property type="project" value="UniProtKB-KW"/>
</dbReference>
<evidence type="ECO:0000259" key="1">
    <source>
        <dbReference type="Pfam" id="PF08207"/>
    </source>
</evidence>
<dbReference type="SUPFAM" id="SSF50104">
    <property type="entry name" value="Translation proteins SH3-like domain"/>
    <property type="match status" value="1"/>
</dbReference>
<dbReference type="InterPro" id="IPR013185">
    <property type="entry name" value="Transl_elong_KOW-like"/>
</dbReference>
<organism evidence="2">
    <name type="scientific">Salmonella enterica subsp. enterica serovar Chester</name>
    <dbReference type="NCBI Taxonomy" id="149386"/>
    <lineage>
        <taxon>Bacteria</taxon>
        <taxon>Pseudomonadati</taxon>
        <taxon>Pseudomonadota</taxon>
        <taxon>Gammaproteobacteria</taxon>
        <taxon>Enterobacterales</taxon>
        <taxon>Enterobacteriaceae</taxon>
        <taxon>Salmonella</taxon>
    </lineage>
</organism>
<reference evidence="2" key="1">
    <citation type="submission" date="2018-07" db="EMBL/GenBank/DDBJ databases">
        <authorList>
            <person name="Ashton P.M."/>
            <person name="Dallman T."/>
            <person name="Nair S."/>
            <person name="De Pinna E."/>
            <person name="Peters T."/>
            <person name="Grant K."/>
        </authorList>
    </citation>
    <scope>NUCLEOTIDE SEQUENCE</scope>
    <source>
        <strain evidence="2">296838</strain>
    </source>
</reference>
<keyword evidence="2" id="KW-0251">Elongation factor</keyword>
<evidence type="ECO:0000313" key="2">
    <source>
        <dbReference type="EMBL" id="EBR9859372.1"/>
    </source>
</evidence>
<accession>A0A5U8SXW0</accession>
<comment type="caution">
    <text evidence="2">The sequence shown here is derived from an EMBL/GenBank/DDBJ whole genome shotgun (WGS) entry which is preliminary data.</text>
</comment>
<protein>
    <submittedName>
        <fullName evidence="2">Elongation factor P</fullName>
    </submittedName>
</protein>
<feature type="domain" description="Translation elongation factor KOW-like" evidence="1">
    <location>
        <begin position="5"/>
        <end position="41"/>
    </location>
</feature>
<dbReference type="InterPro" id="IPR008991">
    <property type="entry name" value="Translation_prot_SH3-like_sf"/>
</dbReference>
<dbReference type="Pfam" id="PF08207">
    <property type="entry name" value="EFP_N"/>
    <property type="match status" value="1"/>
</dbReference>
<feature type="non-terminal residue" evidence="2">
    <location>
        <position position="41"/>
    </location>
</feature>
<dbReference type="InterPro" id="IPR014722">
    <property type="entry name" value="Rib_uL2_dom2"/>
</dbReference>
<dbReference type="GO" id="GO:0005829">
    <property type="term" value="C:cytosol"/>
    <property type="evidence" value="ECO:0007669"/>
    <property type="project" value="UniProtKB-ARBA"/>
</dbReference>
<sequence length="41" mass="4534">MATYSTNEFRQGLKIMLDGEPCVVVESEFVKPGKGQAFARV</sequence>
<keyword evidence="2" id="KW-0648">Protein biosynthesis</keyword>
<gene>
    <name evidence="2" type="ORF">DS524_26900</name>
</gene>
<dbReference type="AlphaFoldDB" id="A0A5U8SXW0"/>
<proteinExistence type="predicted"/>
<dbReference type="FunFam" id="2.30.30.30:FF:000003">
    <property type="entry name" value="Elongation factor P"/>
    <property type="match status" value="1"/>
</dbReference>
<dbReference type="EMBL" id="AAGUAT010000192">
    <property type="protein sequence ID" value="EBR9859372.1"/>
    <property type="molecule type" value="Genomic_DNA"/>
</dbReference>
<name>A0A5U8SXW0_SALET</name>